<accession>A1ZK92</accession>
<dbReference type="SUPFAM" id="SSF48452">
    <property type="entry name" value="TPR-like"/>
    <property type="match status" value="1"/>
</dbReference>
<proteinExistence type="predicted"/>
<name>A1ZK92_MICM2</name>
<dbReference type="Proteomes" id="UP000004095">
    <property type="component" value="Unassembled WGS sequence"/>
</dbReference>
<evidence type="ECO:0000313" key="2">
    <source>
        <dbReference type="Proteomes" id="UP000004095"/>
    </source>
</evidence>
<dbReference type="RefSeq" id="WP_002696700.1">
    <property type="nucleotide sequence ID" value="NZ_AAWS01000012.1"/>
</dbReference>
<evidence type="ECO:0000313" key="1">
    <source>
        <dbReference type="EMBL" id="EAY29118.1"/>
    </source>
</evidence>
<sequence>MNNEFTSQVNLAMIAFAKQAYYDSIVALAMAYTDENLWNQAGEFQAPSESLSNSLEIITRLAELPEIEVQDFVHRIIQQMQEALEITHQNSTEAFEQAIYNTRHLVDAFYQGLRLLKEQGVPIGVNQDPHIKLGFFLEQGKINVHLYGKISSSPPGLNPTEAQQLQDAFLQTMDAGSNYQQMINLAARLSNQGQYEDSNTLLVKIIEQYPEEKASSLNLIGANWFFLANYEQAIEYYVKARDAGESEDMIDFNVWEACRELYKSADTPEEALHWKNYYKRLFPQGKHKF</sequence>
<dbReference type="eggNOG" id="ENOG5033KV5">
    <property type="taxonomic scope" value="Bacteria"/>
</dbReference>
<reference evidence="1 2" key="1">
    <citation type="submission" date="2007-01" db="EMBL/GenBank/DDBJ databases">
        <authorList>
            <person name="Haygood M."/>
            <person name="Podell S."/>
            <person name="Anderson C."/>
            <person name="Hopkinson B."/>
            <person name="Roe K."/>
            <person name="Barbeau K."/>
            <person name="Gaasterland T."/>
            <person name="Ferriera S."/>
            <person name="Johnson J."/>
            <person name="Kravitz S."/>
            <person name="Beeson K."/>
            <person name="Sutton G."/>
            <person name="Rogers Y.-H."/>
            <person name="Friedman R."/>
            <person name="Frazier M."/>
            <person name="Venter J.C."/>
        </authorList>
    </citation>
    <scope>NUCLEOTIDE SEQUENCE [LARGE SCALE GENOMIC DNA]</scope>
    <source>
        <strain evidence="1 2">ATCC 23134</strain>
    </source>
</reference>
<protein>
    <submittedName>
        <fullName evidence="1">Tetratricopeptide repeat domain protein</fullName>
    </submittedName>
</protein>
<dbReference type="Gene3D" id="1.25.40.10">
    <property type="entry name" value="Tetratricopeptide repeat domain"/>
    <property type="match status" value="1"/>
</dbReference>
<gene>
    <name evidence="1" type="ORF">M23134_02309</name>
</gene>
<comment type="caution">
    <text evidence="1">The sequence shown here is derived from an EMBL/GenBank/DDBJ whole genome shotgun (WGS) entry which is preliminary data.</text>
</comment>
<organism evidence="1 2">
    <name type="scientific">Microscilla marina ATCC 23134</name>
    <dbReference type="NCBI Taxonomy" id="313606"/>
    <lineage>
        <taxon>Bacteria</taxon>
        <taxon>Pseudomonadati</taxon>
        <taxon>Bacteroidota</taxon>
        <taxon>Cytophagia</taxon>
        <taxon>Cytophagales</taxon>
        <taxon>Microscillaceae</taxon>
        <taxon>Microscilla</taxon>
    </lineage>
</organism>
<dbReference type="AlphaFoldDB" id="A1ZK92"/>
<keyword evidence="2" id="KW-1185">Reference proteome</keyword>
<dbReference type="InterPro" id="IPR011990">
    <property type="entry name" value="TPR-like_helical_dom_sf"/>
</dbReference>
<dbReference type="EMBL" id="AAWS01000012">
    <property type="protein sequence ID" value="EAY29118.1"/>
    <property type="molecule type" value="Genomic_DNA"/>
</dbReference>
<dbReference type="OrthoDB" id="1250331at2"/>